<sequence>MWKRFELWLVDQIDRIFGLERLARRAGFSPDEAKRIAREK</sequence>
<proteinExistence type="predicted"/>
<evidence type="ECO:0000313" key="1">
    <source>
        <dbReference type="EMBL" id="SCB46754.1"/>
    </source>
</evidence>
<gene>
    <name evidence="1" type="ORF">GA0061101_12410</name>
</gene>
<evidence type="ECO:0000313" key="2">
    <source>
        <dbReference type="Proteomes" id="UP000199205"/>
    </source>
</evidence>
<accession>A0A1C3X424</accession>
<reference evidence="1 2" key="1">
    <citation type="submission" date="2016-08" db="EMBL/GenBank/DDBJ databases">
        <authorList>
            <person name="Seilhamer J.J."/>
        </authorList>
    </citation>
    <scope>NUCLEOTIDE SEQUENCE [LARGE SCALE GENOMIC DNA]</scope>
    <source>
        <strain evidence="1 2">P1-7</strain>
    </source>
</reference>
<name>A0A1C3X424_9HYPH</name>
<protein>
    <submittedName>
        <fullName evidence="1">Uncharacterized protein</fullName>
    </submittedName>
</protein>
<organism evidence="1 2">
    <name type="scientific">Rhizobium lusitanum</name>
    <dbReference type="NCBI Taxonomy" id="293958"/>
    <lineage>
        <taxon>Bacteria</taxon>
        <taxon>Pseudomonadati</taxon>
        <taxon>Pseudomonadota</taxon>
        <taxon>Alphaproteobacteria</taxon>
        <taxon>Hyphomicrobiales</taxon>
        <taxon>Rhizobiaceae</taxon>
        <taxon>Rhizobium/Agrobacterium group</taxon>
        <taxon>Rhizobium</taxon>
    </lineage>
</organism>
<dbReference type="AlphaFoldDB" id="A0A1C3X424"/>
<dbReference type="EMBL" id="FMAF01000024">
    <property type="protein sequence ID" value="SCB46754.1"/>
    <property type="molecule type" value="Genomic_DNA"/>
</dbReference>
<dbReference type="Proteomes" id="UP000199205">
    <property type="component" value="Unassembled WGS sequence"/>
</dbReference>
<dbReference type="RefSeq" id="WP_280518115.1">
    <property type="nucleotide sequence ID" value="NZ_FMAF01000024.1"/>
</dbReference>